<reference evidence="2 3" key="1">
    <citation type="submission" date="2016-11" db="EMBL/GenBank/DDBJ databases">
        <title>The macronuclear genome of Stentor coeruleus: a giant cell with tiny introns.</title>
        <authorList>
            <person name="Slabodnick M."/>
            <person name="Ruby J.G."/>
            <person name="Reiff S.B."/>
            <person name="Swart E.C."/>
            <person name="Gosai S."/>
            <person name="Prabakaran S."/>
            <person name="Witkowska E."/>
            <person name="Larue G.E."/>
            <person name="Fisher S."/>
            <person name="Freeman R.M."/>
            <person name="Gunawardena J."/>
            <person name="Chu W."/>
            <person name="Stover N.A."/>
            <person name="Gregory B.D."/>
            <person name="Nowacki M."/>
            <person name="Derisi J."/>
            <person name="Roy S.W."/>
            <person name="Marshall W.F."/>
            <person name="Sood P."/>
        </authorList>
    </citation>
    <scope>NUCLEOTIDE SEQUENCE [LARGE SCALE GENOMIC DNA]</scope>
    <source>
        <strain evidence="2">WM001</strain>
    </source>
</reference>
<protein>
    <submittedName>
        <fullName evidence="2">Uncharacterized protein</fullName>
    </submittedName>
</protein>
<feature type="compositionally biased region" description="Pro residues" evidence="1">
    <location>
        <begin position="602"/>
        <end position="619"/>
    </location>
</feature>
<feature type="compositionally biased region" description="Polar residues" evidence="1">
    <location>
        <begin position="433"/>
        <end position="501"/>
    </location>
</feature>
<feature type="compositionally biased region" description="Polar residues" evidence="1">
    <location>
        <begin position="317"/>
        <end position="328"/>
    </location>
</feature>
<feature type="compositionally biased region" description="Polar residues" evidence="1">
    <location>
        <begin position="569"/>
        <end position="601"/>
    </location>
</feature>
<feature type="compositionally biased region" description="Pro residues" evidence="1">
    <location>
        <begin position="636"/>
        <end position="650"/>
    </location>
</feature>
<sequence>MDVFGNKVSPDLYLDLTVFIALQNSFEEFYKNIQKNPQNISDIPADSIDTYFQKIIFKNNINTCEIAFPMVDFLTAIRMYQGLFNTNYMNLDVIEIENDMTKSLFTTNDLKKLLKDTSWPEIICFTISTSFNLNFLNIFGPVLEQSNEARWVLKSIIAVRGTLYLSIVRKGELWTMDLPTKGKTNNITLLEATTKALEAGFMPIGLFYFYHTKEVPKSEPIISKDINKYIKYKQKAEQIVVSKSMCWNQKRIEMKILEKMKNGDENDIRRLKIYLNPKTYDKMNSVLGEQSQEKPVMKAGNFEVSRQKVASGPPNLRLSSNTKENPTQAGKPKMPPPMNITGKNEENFVSKPPQLVIKSFSPDSTDQKGHAFKEPPNLCLPNPRDIQNNPNIPPPFNAKKMDNFGYQTTPPVLQNTINQSMPPLFQAPPSFPKFNQESPSFPAPNQNKPLSFPAPNQNKPPSFPISNQEPPSFPAPNQNKPPSFPAPNQNKPSSFPTSNQESPSFPTPPSFPAPDQNKPPSFPTSNQEPPSFPTPPSFPAPNQNKPPSFPTSNQEPPSFPTPPSFPAPNQNKPPSFPISNQEPPSFPAPNQNMPPLFSMPNQKPPQTLPIPYQETPPLPNIDIPESFSKPNQSIPPALPIPNQDLPPPLPTIDIPENKYENSLPPNIELPPPLSSIQKPPEISNYPNIIHNENYPPQEHKIDEYQRYENNQEYDYNYQNYGREGHNPEYNYYQNYDAEGHQNYGDEEHQNYIAEGHQNYGDEEHQNYAAEGHQNYGDEEHQNYAAEGYQNYGDEEHQNYAAEGYNPQVYYDENNEPHYYNYSDKNQMVIEGNQAGYYDENKEYNRENPL</sequence>
<feature type="compositionally biased region" description="Pro residues" evidence="1">
    <location>
        <begin position="530"/>
        <end position="539"/>
    </location>
</feature>
<evidence type="ECO:0000313" key="3">
    <source>
        <dbReference type="Proteomes" id="UP000187209"/>
    </source>
</evidence>
<feature type="region of interest" description="Disordered" evidence="1">
    <location>
        <begin position="362"/>
        <end position="391"/>
    </location>
</feature>
<feature type="region of interest" description="Disordered" evidence="1">
    <location>
        <begin position="307"/>
        <end position="336"/>
    </location>
</feature>
<name>A0A1R2D2U6_9CILI</name>
<keyword evidence="3" id="KW-1185">Reference proteome</keyword>
<dbReference type="Proteomes" id="UP000187209">
    <property type="component" value="Unassembled WGS sequence"/>
</dbReference>
<comment type="caution">
    <text evidence="2">The sequence shown here is derived from an EMBL/GenBank/DDBJ whole genome shotgun (WGS) entry which is preliminary data.</text>
</comment>
<feature type="compositionally biased region" description="Pro residues" evidence="1">
    <location>
        <begin position="557"/>
        <end position="566"/>
    </location>
</feature>
<dbReference type="AlphaFoldDB" id="A0A1R2D2U6"/>
<feature type="compositionally biased region" description="Polar residues" evidence="1">
    <location>
        <begin position="542"/>
        <end position="555"/>
    </location>
</feature>
<evidence type="ECO:0000313" key="2">
    <source>
        <dbReference type="EMBL" id="OMJ95585.1"/>
    </source>
</evidence>
<feature type="compositionally biased region" description="Low complexity" evidence="1">
    <location>
        <begin position="381"/>
        <end position="390"/>
    </location>
</feature>
<evidence type="ECO:0000256" key="1">
    <source>
        <dbReference type="SAM" id="MobiDB-lite"/>
    </source>
</evidence>
<gene>
    <name evidence="2" type="ORF">SteCoe_1005</name>
</gene>
<accession>A0A1R2D2U6</accession>
<feature type="compositionally biased region" description="Polar residues" evidence="1">
    <location>
        <begin position="410"/>
        <end position="421"/>
    </location>
</feature>
<feature type="region of interest" description="Disordered" evidence="1">
    <location>
        <begin position="410"/>
        <end position="695"/>
    </location>
</feature>
<organism evidence="2 3">
    <name type="scientific">Stentor coeruleus</name>
    <dbReference type="NCBI Taxonomy" id="5963"/>
    <lineage>
        <taxon>Eukaryota</taxon>
        <taxon>Sar</taxon>
        <taxon>Alveolata</taxon>
        <taxon>Ciliophora</taxon>
        <taxon>Postciliodesmatophora</taxon>
        <taxon>Heterotrichea</taxon>
        <taxon>Heterotrichida</taxon>
        <taxon>Stentoridae</taxon>
        <taxon>Stentor</taxon>
    </lineage>
</organism>
<proteinExistence type="predicted"/>
<dbReference type="EMBL" id="MPUH01000010">
    <property type="protein sequence ID" value="OMJ95585.1"/>
    <property type="molecule type" value="Genomic_DNA"/>
</dbReference>